<feature type="region of interest" description="Disordered" evidence="1">
    <location>
        <begin position="308"/>
        <end position="369"/>
    </location>
</feature>
<feature type="compositionally biased region" description="Basic and acidic residues" evidence="1">
    <location>
        <begin position="418"/>
        <end position="430"/>
    </location>
</feature>
<feature type="compositionally biased region" description="Polar residues" evidence="1">
    <location>
        <begin position="1122"/>
        <end position="1138"/>
    </location>
</feature>
<sequence>MEVNEKRAVGRKIIRSKRGDGRAHVVAQWEKVQDDFVSDNEKQKKTVKVIKRQPRNETDQRNAVSKEDNSSMQRAKSSLGFEHASDKSTKDNPHQQKSLSSRANLQSLKKNGVLLGEGLPTRGCSSAVGFSEKSSRYRGSVPTETNSGGFDEKKDELDLTEKLKAFRSLINPKAKFKAHDFSNEQLKRARSFSEGIEDMGGHVKFCAESVASRNPRAMTSPRELNEFQLTYERDREMSRRKNRSSLLDFSPENRNDGESRDIGDRVAVIARNYKATEESDAKAVNYRSILKTTERNDDDDTALDGKMAARSSKTDLRHTDGQTSPSYRPELRRVIKRPPSERRHHRGGSSDPDRRIGGSPSDVMGSEGNPEVIQYTTHFPRSASHVDRDVVDLDANWDRFEHRRSHSTTFPRNSVDPEEVRMTQNDRRSVEPSSYGGHFSRLAGRYFERSQSATPTTGRIVSDTGTSSALTRGALHETRSTPIRDASLKAHLNILGASLESLSSKLNSGSETDTRSLRSESLLSLSVQGGRYDDVMLSGARAQRRQGASGYGTRLHSGSDETTHPTGRARSVGASPVISASSKFERGNNNADESDRFRGAYKTGTALGTRESSPAKNSESSSVSPYPVSSDVTIPSMQLARASDSVSSVSGESPRVNSARSRQTNVQDYEGDNTLSNCSELDTSASDVNVQPSRRDRSRGDGITIQEVSNSSLVSSIDEQDKGDMKKTAKYLARYSGAASERKSSTSLSGDGAHGQRTSAGSRSEEKLARVNGANDRDISDESDSTLCDQSSRDIHGKVSTERKSGTERYSVGAGMHSERQESVRVISRKIPLSSSPVKAVHPSSRRQDHQKVHENLATSSHRKTNSSFTDRKPPLSEPTNRRSGDDSPYANDPHRRRDRKILVNRNKDLKSESSNSPPPSQHLATGSSSRPDAKQRTPERSKSALGLLMTKTGSLTSSPLPSKGSLAQFKAKLRPHSSMDSLHHHHQSPGTGSSLRNGTVSRSKRGRGSEDSSPAHSTKGGELLIDKVKKLHQEIESRLHSKENAAHNASNYDVGESSGEHSEEETSVKSEVSTVLSERRAHSRHSKSVTTKKSFQNSAQTEKEDPSRFSTSTPVKKAPVANSNLATVPHSQSTSSLEMKHSEGLRTSNPSLAHNLRHIIDARNRLTPDLNAMRKKYRTAKHDDSDAESLSECEDSDEELRKRRIQRPGSVGPSLEHRVNNDNNNNNNNKNNKKDIVSRILGKMASEMGGKNPSLYSSSSSSLAFSEHNGSHNGSHNGTSKWMSLANGVSVSGRASPAESLLGHLDNPGMVRLLQMLYKADPETRQLIMVKVQFFKAWQHFAVASRERRLKKESQFLAADTFCRQRLLVYHYITWYQRARHSRNSRQAQALFTRHMLTKGFNALRWSVSRSQHQTEKLQDKVHSMQLKFSFIKWRVRAESQRAERKHSAFRRWRQYAAETQKVRHMREVRHSNLLADAMRTWKKRYSRHYKQNLAFSHFRLGMLRHSLSTWREFIALSKEKKDKYSSAVRKHNHTLLSTTFFTMVLTYKKSRKARAYFRHQRLYEVFWAWRDASKICRTERQADMTLSRDHWQTHKLRSTFSAWRDRLMVCRAEKQANFKVCRNAFILWLQAWKKNVVHREMVETTLTRNKLRRALITWRQNVVQLRRQQRLAVGLIENCHLRQTLRTWRQYTAARVVLKKKASVHRATYQRKTLCSCFLLWMESCRQKMAEHQAWQFWSECCARKMAARWRQNCHKQILSRLLNDTQPQRESRLLHAMFTHWLASFERRNQEKEEAESMRGRLEWSRLQRNFEFWKNATQKALIIKPMVQRRERESMSSCFAQWQQFIAQKSQWKLGLQTCHKKNLQKAFSSWRKQYKAVQVEKLIKKQISNGLLLCYLEEWRFLILRKRKSRDFRSSQLLRNSFTYWSQRAVAQLRQRERMEEEEEMSFEMKHKYFWMWLENARGQGSETGQVLEGFLQQQERARVAKAFCMWRRHMHSTLIARAYQKSHSQRLLRTLLLAWQEAKSNAETDAIQKFSERIGLSEASGSDVRQDTQNSSLLYLQDGGADGMWELDFTLEDNDSGRFNNSFNSSLSLASSARRQMLAELFGESEGSGYLEGDTDRQALLCGGLQAAMDEHQARCARLKDTVQAAITRLQNWPTCVAFQQWLEFTARQKELKSLALAASHLHTTTEMRLAFREWCRGCDATRKAARHWSQQMLGKCMEAIRLYKDHQRYKKLLSALAHRHATMVAFHKCFPVWLRKTRDQRQEKNILHLWSSRTVRELELLPLETELTASLGQRSLSVCFSLWSVRYQTVARLRAVYHRSLLSWVWTAWRNWATERHELMSKSQSFLKRRREKLVFSFWLDRLHQSREVEKKYHLAWSNYQLLILREWSVWAKMNQKLRSSQTLFMQQMSVRNLGTSFSRWRSLTLKMQALHSTHRTKVMLR</sequence>
<feature type="region of interest" description="Disordered" evidence="1">
    <location>
        <begin position="735"/>
        <end position="1024"/>
    </location>
</feature>
<feature type="region of interest" description="Disordered" evidence="1">
    <location>
        <begin position="1178"/>
        <end position="1235"/>
    </location>
</feature>
<proteinExistence type="predicted"/>
<feature type="compositionally biased region" description="Polar residues" evidence="1">
    <location>
        <begin position="658"/>
        <end position="692"/>
    </location>
</feature>
<feature type="compositionally biased region" description="Polar residues" evidence="1">
    <location>
        <begin position="989"/>
        <end position="1002"/>
    </location>
</feature>
<dbReference type="RefSeq" id="XP_035826547.1">
    <property type="nucleotide sequence ID" value="XM_035970654.1"/>
</dbReference>
<feature type="compositionally biased region" description="Low complexity" evidence="1">
    <location>
        <begin position="612"/>
        <end position="630"/>
    </location>
</feature>
<feature type="compositionally biased region" description="Low complexity" evidence="1">
    <location>
        <begin position="643"/>
        <end position="656"/>
    </location>
</feature>
<feature type="compositionally biased region" description="Polar residues" evidence="1">
    <location>
        <begin position="95"/>
        <end position="104"/>
    </location>
</feature>
<feature type="compositionally biased region" description="Polar residues" evidence="1">
    <location>
        <begin position="952"/>
        <end position="961"/>
    </location>
</feature>
<evidence type="ECO:0000313" key="3">
    <source>
        <dbReference type="RefSeq" id="XP_035826547.1"/>
    </source>
</evidence>
<dbReference type="InterPro" id="IPR052270">
    <property type="entry name" value="CACF_protein"/>
</dbReference>
<feature type="region of interest" description="Disordered" evidence="1">
    <location>
        <begin position="1"/>
        <end position="104"/>
    </location>
</feature>
<dbReference type="Proteomes" id="UP000694888">
    <property type="component" value="Unplaced"/>
</dbReference>
<feature type="compositionally biased region" description="Low complexity" evidence="1">
    <location>
        <begin position="1222"/>
        <end position="1231"/>
    </location>
</feature>
<feature type="region of interest" description="Disordered" evidence="1">
    <location>
        <begin position="1041"/>
        <end position="1152"/>
    </location>
</feature>
<gene>
    <name evidence="3" type="primary">LOC101864467</name>
</gene>
<evidence type="ECO:0000313" key="2">
    <source>
        <dbReference type="Proteomes" id="UP000694888"/>
    </source>
</evidence>
<protein>
    <submittedName>
        <fullName evidence="3">Uncharacterized protein LOC101864467</fullName>
    </submittedName>
</protein>
<feature type="compositionally biased region" description="Acidic residues" evidence="1">
    <location>
        <begin position="1186"/>
        <end position="1199"/>
    </location>
</feature>
<feature type="compositionally biased region" description="Basic and acidic residues" evidence="1">
    <location>
        <begin position="791"/>
        <end position="807"/>
    </location>
</feature>
<feature type="region of interest" description="Disordered" evidence="1">
    <location>
        <begin position="1252"/>
        <end position="1278"/>
    </location>
</feature>
<feature type="compositionally biased region" description="Basic and acidic residues" evidence="1">
    <location>
        <begin position="329"/>
        <end position="341"/>
    </location>
</feature>
<feature type="compositionally biased region" description="Basic and acidic residues" evidence="1">
    <location>
        <begin position="54"/>
        <end position="69"/>
    </location>
</feature>
<feature type="compositionally biased region" description="Basic and acidic residues" evidence="1">
    <location>
        <begin position="31"/>
        <end position="44"/>
    </location>
</feature>
<reference evidence="3" key="1">
    <citation type="submission" date="2025-08" db="UniProtKB">
        <authorList>
            <consortium name="RefSeq"/>
        </authorList>
    </citation>
    <scope>IDENTIFICATION</scope>
</reference>
<feature type="compositionally biased region" description="Polar residues" evidence="1">
    <location>
        <begin position="1089"/>
        <end position="1101"/>
    </location>
</feature>
<dbReference type="PANTHER" id="PTHR22028">
    <property type="entry name" value="SFI1 SPINDLE BODY DOMAIN-CONTAINING PROTEIN-RELATED"/>
    <property type="match status" value="1"/>
</dbReference>
<organism evidence="2 3">
    <name type="scientific">Aplysia californica</name>
    <name type="common">California sea hare</name>
    <dbReference type="NCBI Taxonomy" id="6500"/>
    <lineage>
        <taxon>Eukaryota</taxon>
        <taxon>Metazoa</taxon>
        <taxon>Spiralia</taxon>
        <taxon>Lophotrochozoa</taxon>
        <taxon>Mollusca</taxon>
        <taxon>Gastropoda</taxon>
        <taxon>Heterobranchia</taxon>
        <taxon>Euthyneura</taxon>
        <taxon>Tectipleura</taxon>
        <taxon>Aplysiida</taxon>
        <taxon>Aplysioidea</taxon>
        <taxon>Aplysiidae</taxon>
        <taxon>Aplysia</taxon>
    </lineage>
</organism>
<feature type="compositionally biased region" description="Basic and acidic residues" evidence="1">
    <location>
        <begin position="763"/>
        <end position="780"/>
    </location>
</feature>
<feature type="compositionally biased region" description="Basic and acidic residues" evidence="1">
    <location>
        <begin position="1059"/>
        <end position="1069"/>
    </location>
</feature>
<keyword evidence="2" id="KW-1185">Reference proteome</keyword>
<feature type="region of interest" description="Disordered" evidence="1">
    <location>
        <begin position="234"/>
        <end position="259"/>
    </location>
</feature>
<name>A0ABM1VVV5_APLCA</name>
<feature type="region of interest" description="Disordered" evidence="1">
    <location>
        <begin position="407"/>
        <end position="435"/>
    </location>
</feature>
<feature type="compositionally biased region" description="Basic and acidic residues" evidence="1">
    <location>
        <begin position="870"/>
        <end position="886"/>
    </location>
</feature>
<dbReference type="GeneID" id="101864467"/>
<feature type="region of interest" description="Disordered" evidence="1">
    <location>
        <begin position="541"/>
        <end position="704"/>
    </location>
</feature>
<feature type="compositionally biased region" description="Basic and acidic residues" evidence="1">
    <location>
        <begin position="846"/>
        <end position="855"/>
    </location>
</feature>
<feature type="compositionally biased region" description="Basic and acidic residues" evidence="1">
    <location>
        <begin position="932"/>
        <end position="943"/>
    </location>
</feature>
<dbReference type="PANTHER" id="PTHR22028:SF9">
    <property type="entry name" value="SFI1 SPINDLE BODY DOMAIN-CONTAINING PROTEIN"/>
    <property type="match status" value="1"/>
</dbReference>
<accession>A0ABM1VVV5</accession>
<feature type="compositionally biased region" description="Basic and acidic residues" evidence="1">
    <location>
        <begin position="83"/>
        <end position="94"/>
    </location>
</feature>
<feature type="compositionally biased region" description="Low complexity" evidence="1">
    <location>
        <begin position="1255"/>
        <end position="1264"/>
    </location>
</feature>
<feature type="region of interest" description="Disordered" evidence="1">
    <location>
        <begin position="125"/>
        <end position="152"/>
    </location>
</feature>
<evidence type="ECO:0000256" key="1">
    <source>
        <dbReference type="SAM" id="MobiDB-lite"/>
    </source>
</evidence>
<feature type="compositionally biased region" description="Polar residues" evidence="1">
    <location>
        <begin position="578"/>
        <end position="591"/>
    </location>
</feature>